<dbReference type="InterPro" id="IPR021530">
    <property type="entry name" value="AllH-like"/>
</dbReference>
<name>A0A6N9H4I3_9MICO</name>
<evidence type="ECO:0000313" key="1">
    <source>
        <dbReference type="EMBL" id="MYM18524.1"/>
    </source>
</evidence>
<dbReference type="Proteomes" id="UP000469215">
    <property type="component" value="Unassembled WGS sequence"/>
</dbReference>
<gene>
    <name evidence="1" type="ORF">GSY69_00655</name>
</gene>
<accession>A0A6N9H4I3</accession>
<keyword evidence="2" id="KW-1185">Reference proteome</keyword>
<dbReference type="Pfam" id="PF11392">
    <property type="entry name" value="AllH"/>
    <property type="match status" value="1"/>
</dbReference>
<organism evidence="1 2">
    <name type="scientific">Brevibacterium rongguiense</name>
    <dbReference type="NCBI Taxonomy" id="2695267"/>
    <lineage>
        <taxon>Bacteria</taxon>
        <taxon>Bacillati</taxon>
        <taxon>Actinomycetota</taxon>
        <taxon>Actinomycetes</taxon>
        <taxon>Micrococcales</taxon>
        <taxon>Brevibacteriaceae</taxon>
        <taxon>Brevibacterium</taxon>
    </lineage>
</organism>
<dbReference type="EMBL" id="WWEQ01000002">
    <property type="protein sequence ID" value="MYM18524.1"/>
    <property type="molecule type" value="Genomic_DNA"/>
</dbReference>
<protein>
    <submittedName>
        <fullName evidence="1">DUF2877 domain-containing protein</fullName>
    </submittedName>
</protein>
<reference evidence="1 2" key="1">
    <citation type="submission" date="2020-01" db="EMBL/GenBank/DDBJ databases">
        <authorList>
            <person name="Deng T."/>
        </authorList>
    </citation>
    <scope>NUCLEOTIDE SEQUENCE [LARGE SCALE GENOMIC DNA]</scope>
    <source>
        <strain evidence="1 2">5221</strain>
    </source>
</reference>
<evidence type="ECO:0000313" key="2">
    <source>
        <dbReference type="Proteomes" id="UP000469215"/>
    </source>
</evidence>
<dbReference type="AlphaFoldDB" id="A0A6N9H4I3"/>
<dbReference type="RefSeq" id="WP_160951990.1">
    <property type="nucleotide sequence ID" value="NZ_WWEQ01000002.1"/>
</dbReference>
<proteinExistence type="predicted"/>
<comment type="caution">
    <text evidence="1">The sequence shown here is derived from an EMBL/GenBank/DDBJ whole genome shotgun (WGS) entry which is preliminary data.</text>
</comment>
<sequence length="267" mass="27195">MAQVFTRGFYALDAAGRIVPVLGARALRLPTGILVPALDADDLLGLRSGTPIQFSNTGSGPRMRIADLTIATGRRWAPARVALAPTVKSPPAMEPPAASHRTGVEALPGLVRTLATQLLAPETACNRVATAAAVRALVGLGPGSTPSGDDALCGAALALRCLGHGRRLARLRRAVSPLLHRTSPFSASLLAAALDGWCLPQTARLIALVCRPRSAGALCTADRPTSSGELLELADQIGSTSGHDLLAGATGLAAAHSSQAGPAVRVA</sequence>